<accession>A0A382HUM3</accession>
<organism evidence="1">
    <name type="scientific">marine metagenome</name>
    <dbReference type="NCBI Taxonomy" id="408172"/>
    <lineage>
        <taxon>unclassified sequences</taxon>
        <taxon>metagenomes</taxon>
        <taxon>ecological metagenomes</taxon>
    </lineage>
</organism>
<evidence type="ECO:0000313" key="1">
    <source>
        <dbReference type="EMBL" id="SVB91056.1"/>
    </source>
</evidence>
<proteinExistence type="predicted"/>
<sequence>MVSAVEYEPDAPNTRPLLELFPPAMTFVSRTFCYRIAAAILLLLSQESRAVPTSLFADVEVRKLLQVTNGTIRIAKDPRTNELYTLAQNGTISRIRLPEDGGAAGSERVYLSSDHGQSRDLSGFAIGPDGSMYLTSNRRGPDDGGISGLVRGIPGEDASYTWESLDPQNLPEALPVDQILSAGELAKDPTTNTFYMLNKGNVTLVTPRDPVFSVEEHGLPDPAGLFIDEMGTFYLVTTGDLSEYNIATITKGEFDLNSDERIWFTLAETDPIELCDCIMNHKANGLAVSPDNHFLFLNSGSRTDHGEVQDNRGRFPNLRETGLTAVILRLSTDARDLRLPNNREALRTNGALFAEGVRNSYDLAFNARGELFGTENSADRDMAEEIN</sequence>
<dbReference type="SUPFAM" id="SSF63829">
    <property type="entry name" value="Calcium-dependent phosphotriesterase"/>
    <property type="match status" value="1"/>
</dbReference>
<protein>
    <submittedName>
        <fullName evidence="1">Uncharacterized protein</fullName>
    </submittedName>
</protein>
<dbReference type="AlphaFoldDB" id="A0A382HUM3"/>
<reference evidence="1" key="1">
    <citation type="submission" date="2018-05" db="EMBL/GenBank/DDBJ databases">
        <authorList>
            <person name="Lanie J.A."/>
            <person name="Ng W.-L."/>
            <person name="Kazmierczak K.M."/>
            <person name="Andrzejewski T.M."/>
            <person name="Davidsen T.M."/>
            <person name="Wayne K.J."/>
            <person name="Tettelin H."/>
            <person name="Glass J.I."/>
            <person name="Rusch D."/>
            <person name="Podicherti R."/>
            <person name="Tsui H.-C.T."/>
            <person name="Winkler M.E."/>
        </authorList>
    </citation>
    <scope>NUCLEOTIDE SEQUENCE</scope>
</reference>
<feature type="non-terminal residue" evidence="1">
    <location>
        <position position="387"/>
    </location>
</feature>
<gene>
    <name evidence="1" type="ORF">METZ01_LOCUS243910</name>
</gene>
<dbReference type="EMBL" id="UINC01063427">
    <property type="protein sequence ID" value="SVB91056.1"/>
    <property type="molecule type" value="Genomic_DNA"/>
</dbReference>
<dbReference type="InterPro" id="IPR011042">
    <property type="entry name" value="6-blade_b-propeller_TolB-like"/>
</dbReference>
<dbReference type="Gene3D" id="2.120.10.30">
    <property type="entry name" value="TolB, C-terminal domain"/>
    <property type="match status" value="1"/>
</dbReference>
<name>A0A382HUM3_9ZZZZ</name>